<dbReference type="SUPFAM" id="SSF55136">
    <property type="entry name" value="Probable bacterial effector-binding domain"/>
    <property type="match status" value="1"/>
</dbReference>
<dbReference type="RefSeq" id="XP_002181164.1">
    <property type="nucleotide sequence ID" value="XM_002181128.1"/>
</dbReference>
<dbReference type="AlphaFoldDB" id="B7G284"/>
<protein>
    <recommendedName>
        <fullName evidence="5">SOUL heme-binding protein</fullName>
    </recommendedName>
</protein>
<dbReference type="GeneID" id="7202261"/>
<evidence type="ECO:0000313" key="3">
    <source>
        <dbReference type="EMBL" id="EEC47087.1"/>
    </source>
</evidence>
<name>B7G284_PHATC</name>
<dbReference type="OrthoDB" id="6424451at2759"/>
<evidence type="ECO:0000256" key="2">
    <source>
        <dbReference type="SAM" id="MobiDB-lite"/>
    </source>
</evidence>
<proteinExistence type="inferred from homology"/>
<dbReference type="eggNOG" id="ENOG502QQ0B">
    <property type="taxonomic scope" value="Eukaryota"/>
</dbReference>
<dbReference type="EMBL" id="CM000614">
    <property type="protein sequence ID" value="EEC47087.1"/>
    <property type="molecule type" value="Genomic_DNA"/>
</dbReference>
<dbReference type="PANTHER" id="PTHR11220">
    <property type="entry name" value="HEME-BINDING PROTEIN-RELATED"/>
    <property type="match status" value="1"/>
</dbReference>
<evidence type="ECO:0008006" key="5">
    <source>
        <dbReference type="Google" id="ProtNLM"/>
    </source>
</evidence>
<dbReference type="Proteomes" id="UP000000759">
    <property type="component" value="Chromosome 12"/>
</dbReference>
<dbReference type="PANTHER" id="PTHR11220:SF58">
    <property type="entry name" value="SOUL HEME-BINDING FAMILY PROTEIN"/>
    <property type="match status" value="1"/>
</dbReference>
<keyword evidence="4" id="KW-1185">Reference proteome</keyword>
<dbReference type="PaxDb" id="2850-Phatr37136"/>
<gene>
    <name evidence="3" type="ORF">PHATRDRAFT_37136</name>
</gene>
<dbReference type="InterPro" id="IPR011256">
    <property type="entry name" value="Reg_factor_effector_dom_sf"/>
</dbReference>
<reference evidence="4" key="2">
    <citation type="submission" date="2008-08" db="EMBL/GenBank/DDBJ databases">
        <authorList>
            <consortium name="Diatom Consortium"/>
            <person name="Grigoriev I."/>
            <person name="Grimwood J."/>
            <person name="Kuo A."/>
            <person name="Otillar R.P."/>
            <person name="Salamov A."/>
            <person name="Detter J.C."/>
            <person name="Lindquist E."/>
            <person name="Shapiro H."/>
            <person name="Lucas S."/>
            <person name="Glavina del Rio T."/>
            <person name="Pitluck S."/>
            <person name="Rokhsar D."/>
            <person name="Bowler C."/>
        </authorList>
    </citation>
    <scope>GENOME REANNOTATION</scope>
    <source>
        <strain evidence="4">CCAP 1055/1</strain>
    </source>
</reference>
<reference evidence="3 4" key="1">
    <citation type="journal article" date="2008" name="Nature">
        <title>The Phaeodactylum genome reveals the evolutionary history of diatom genomes.</title>
        <authorList>
            <person name="Bowler C."/>
            <person name="Allen A.E."/>
            <person name="Badger J.H."/>
            <person name="Grimwood J."/>
            <person name="Jabbari K."/>
            <person name="Kuo A."/>
            <person name="Maheswari U."/>
            <person name="Martens C."/>
            <person name="Maumus F."/>
            <person name="Otillar R.P."/>
            <person name="Rayko E."/>
            <person name="Salamov A."/>
            <person name="Vandepoele K."/>
            <person name="Beszteri B."/>
            <person name="Gruber A."/>
            <person name="Heijde M."/>
            <person name="Katinka M."/>
            <person name="Mock T."/>
            <person name="Valentin K."/>
            <person name="Verret F."/>
            <person name="Berges J.A."/>
            <person name="Brownlee C."/>
            <person name="Cadoret J.P."/>
            <person name="Chiovitti A."/>
            <person name="Choi C.J."/>
            <person name="Coesel S."/>
            <person name="De Martino A."/>
            <person name="Detter J.C."/>
            <person name="Durkin C."/>
            <person name="Falciatore A."/>
            <person name="Fournet J."/>
            <person name="Haruta M."/>
            <person name="Huysman M.J."/>
            <person name="Jenkins B.D."/>
            <person name="Jiroutova K."/>
            <person name="Jorgensen R.E."/>
            <person name="Joubert Y."/>
            <person name="Kaplan A."/>
            <person name="Kroger N."/>
            <person name="Kroth P.G."/>
            <person name="La Roche J."/>
            <person name="Lindquist E."/>
            <person name="Lommer M."/>
            <person name="Martin-Jezequel V."/>
            <person name="Lopez P.J."/>
            <person name="Lucas S."/>
            <person name="Mangogna M."/>
            <person name="McGinnis K."/>
            <person name="Medlin L.K."/>
            <person name="Montsant A."/>
            <person name="Oudot-Le Secq M.P."/>
            <person name="Napoli C."/>
            <person name="Obornik M."/>
            <person name="Parker M.S."/>
            <person name="Petit J.L."/>
            <person name="Porcel B.M."/>
            <person name="Poulsen N."/>
            <person name="Robison M."/>
            <person name="Rychlewski L."/>
            <person name="Rynearson T.A."/>
            <person name="Schmutz J."/>
            <person name="Shapiro H."/>
            <person name="Siaut M."/>
            <person name="Stanley M."/>
            <person name="Sussman M.R."/>
            <person name="Taylor A.R."/>
            <person name="Vardi A."/>
            <person name="von Dassow P."/>
            <person name="Vyverman W."/>
            <person name="Willis A."/>
            <person name="Wyrwicz L.S."/>
            <person name="Rokhsar D.S."/>
            <person name="Weissenbach J."/>
            <person name="Armbrust E.V."/>
            <person name="Green B.R."/>
            <person name="Van de Peer Y."/>
            <person name="Grigoriev I.V."/>
        </authorList>
    </citation>
    <scope>NUCLEOTIDE SEQUENCE [LARGE SCALE GENOMIC DNA]</scope>
    <source>
        <strain evidence="3 4">CCAP 1055/1</strain>
    </source>
</reference>
<dbReference type="KEGG" id="pti:PHATRDRAFT_37136"/>
<dbReference type="InParanoid" id="B7G284"/>
<dbReference type="Gene3D" id="3.20.80.10">
    <property type="entry name" value="Regulatory factor, effector binding domain"/>
    <property type="match status" value="1"/>
</dbReference>
<organism evidence="3 4">
    <name type="scientific">Phaeodactylum tricornutum (strain CCAP 1055/1)</name>
    <dbReference type="NCBI Taxonomy" id="556484"/>
    <lineage>
        <taxon>Eukaryota</taxon>
        <taxon>Sar</taxon>
        <taxon>Stramenopiles</taxon>
        <taxon>Ochrophyta</taxon>
        <taxon>Bacillariophyta</taxon>
        <taxon>Bacillariophyceae</taxon>
        <taxon>Bacillariophycidae</taxon>
        <taxon>Naviculales</taxon>
        <taxon>Phaeodactylaceae</taxon>
        <taxon>Phaeodactylum</taxon>
    </lineage>
</organism>
<evidence type="ECO:0000313" key="4">
    <source>
        <dbReference type="Proteomes" id="UP000000759"/>
    </source>
</evidence>
<dbReference type="Pfam" id="PF04832">
    <property type="entry name" value="SOUL"/>
    <property type="match status" value="1"/>
</dbReference>
<evidence type="ECO:0000256" key="1">
    <source>
        <dbReference type="ARBA" id="ARBA00009817"/>
    </source>
</evidence>
<comment type="similarity">
    <text evidence="1">Belongs to the HEBP family.</text>
</comment>
<feature type="region of interest" description="Disordered" evidence="2">
    <location>
        <begin position="138"/>
        <end position="162"/>
    </location>
</feature>
<dbReference type="HOGENOM" id="CLU_593791_0_0_1"/>
<accession>B7G284</accession>
<dbReference type="InterPro" id="IPR006917">
    <property type="entry name" value="SOUL_heme-bd"/>
</dbReference>
<sequence>MGGKPSRAFVSNSNEIRTKNTGIMINSRHKQIQVANVMLKISSPELSASRDPETGDINQYQRRLDLLNDALHSFNSTAAQRLLEELNTMRQENIYQAVIDDVLNNLLVQGPDQSLPLWAKLRPFARYSRRARMASLRRTLDCTTPPPNVEDESDDDAASQQRRRRRALISLLRTLSSPDDDARSANGKPASPAVVTIEKRARREQKGANGQDMIARRPTDLETPAYSVLAKKANFEVRMYKPFAVCSVAMSKPRPVDAYKTDATVADPKMGGARAFGALAGYLFGKNQQEQAMAMTTPVFNTGSDDDKQMSFVLPSVYWKEDGISVAPQPFVNSGVKLERNGGGERAVLMFGGYASKNDVKRRKRELLASLAKDKVWEYLEDEPVALAQYNDPFTPPWKRLNEVSIGIQLRR</sequence>